<comment type="catalytic activity">
    <reaction evidence="1">
        <text>beta-D-fructose 1,6-bisphosphate = D-glyceraldehyde 3-phosphate + dihydroxyacetone phosphate</text>
        <dbReference type="Rhea" id="RHEA:14729"/>
        <dbReference type="ChEBI" id="CHEBI:32966"/>
        <dbReference type="ChEBI" id="CHEBI:57642"/>
        <dbReference type="ChEBI" id="CHEBI:59776"/>
        <dbReference type="EC" id="4.1.2.13"/>
    </reaction>
</comment>
<dbReference type="GO" id="GO:0006096">
    <property type="term" value="P:glycolytic process"/>
    <property type="evidence" value="ECO:0007669"/>
    <property type="project" value="UniProtKB-UniPathway"/>
</dbReference>
<evidence type="ECO:0000256" key="2">
    <source>
        <dbReference type="ARBA" id="ARBA00004714"/>
    </source>
</evidence>
<comment type="similarity">
    <text evidence="3">Belongs to the class I fructose-bisphosphate aldolase family.</text>
</comment>
<evidence type="ECO:0000256" key="6">
    <source>
        <dbReference type="ARBA" id="ARBA00023239"/>
    </source>
</evidence>
<dbReference type="InterPro" id="IPR000741">
    <property type="entry name" value="FBA_I"/>
</dbReference>
<name>A0A1F7WTI2_9BACT</name>
<dbReference type="GO" id="GO:0004332">
    <property type="term" value="F:fructose-bisphosphate aldolase activity"/>
    <property type="evidence" value="ECO:0007669"/>
    <property type="project" value="UniProtKB-EC"/>
</dbReference>
<evidence type="ECO:0000256" key="4">
    <source>
        <dbReference type="ARBA" id="ARBA00013068"/>
    </source>
</evidence>
<dbReference type="SUPFAM" id="SSF51569">
    <property type="entry name" value="Aldolase"/>
    <property type="match status" value="1"/>
</dbReference>
<dbReference type="EMBL" id="MGFM01000004">
    <property type="protein sequence ID" value="OGM06086.1"/>
    <property type="molecule type" value="Genomic_DNA"/>
</dbReference>
<dbReference type="FunFam" id="3.20.20.70:FF:000140">
    <property type="entry name" value="Fructose-bisphosphate aldolase"/>
    <property type="match status" value="1"/>
</dbReference>
<evidence type="ECO:0000256" key="8">
    <source>
        <dbReference type="ARBA" id="ARBA00072515"/>
    </source>
</evidence>
<keyword evidence="6" id="KW-0456">Lyase</keyword>
<comment type="caution">
    <text evidence="9">The sequence shown here is derived from an EMBL/GenBank/DDBJ whole genome shotgun (WGS) entry which is preliminary data.</text>
</comment>
<proteinExistence type="inferred from homology"/>
<dbReference type="AlphaFoldDB" id="A0A1F7WTI2"/>
<sequence length="341" mass="37819">MDSVLNEIVKQLVAPGKGLLAADESSKTIKKRFDKVGIPDTVENHRRYREMLFTTPGIEQYISGVILFDETLRQAQGKLFEGKFFTQLLSEKGIIPGIKVDQGLEDFGGHPGEKITKGLDGLADRLKEYKNLGARFTKWRAAFTIAEKLPSDAAIEQNSELLARFARISQDEGFVPIVEPEVLMEGHHTMEASEIATTRVLKKVFEKLSSKQINFSGMLLKPNWVHSGLDSGVKLASKEIAEATLRVLKETVPHEVCGIVFLSGGDSPDDSTEHLNELNLVGRVQPDGELPWPLSFSFGRALQGEALEAWRGLDENVKMSQEIFLKRAKMVSLARCGKLNS</sequence>
<evidence type="ECO:0000256" key="1">
    <source>
        <dbReference type="ARBA" id="ARBA00000441"/>
    </source>
</evidence>
<dbReference type="InterPro" id="IPR013785">
    <property type="entry name" value="Aldolase_TIM"/>
</dbReference>
<protein>
    <recommendedName>
        <fullName evidence="8">Probable fructose-bisphosphate aldolase class 1</fullName>
        <ecNumber evidence="4">4.1.2.13</ecNumber>
    </recommendedName>
    <alternativeName>
        <fullName evidence="7">Fructose-bisphosphate aldolase class I</fullName>
    </alternativeName>
</protein>
<evidence type="ECO:0000313" key="9">
    <source>
        <dbReference type="EMBL" id="OGM06086.1"/>
    </source>
</evidence>
<dbReference type="Pfam" id="PF00274">
    <property type="entry name" value="Glycolytic"/>
    <property type="match status" value="1"/>
</dbReference>
<comment type="pathway">
    <text evidence="2">Carbohydrate degradation; glycolysis; D-glyceraldehyde 3-phosphate and glycerone phosphate from D-glucose: step 4/4.</text>
</comment>
<evidence type="ECO:0000256" key="5">
    <source>
        <dbReference type="ARBA" id="ARBA00023152"/>
    </source>
</evidence>
<accession>A0A1F7WTI2</accession>
<dbReference type="PANTHER" id="PTHR11627">
    <property type="entry name" value="FRUCTOSE-BISPHOSPHATE ALDOLASE"/>
    <property type="match status" value="1"/>
</dbReference>
<dbReference type="NCBIfam" id="NF033379">
    <property type="entry name" value="FrucBisAld_I"/>
    <property type="match status" value="1"/>
</dbReference>
<organism evidence="9 10">
    <name type="scientific">Candidatus Woesebacteria bacterium GWB1_43_5</name>
    <dbReference type="NCBI Taxonomy" id="1802474"/>
    <lineage>
        <taxon>Bacteria</taxon>
        <taxon>Candidatus Woeseibacteriota</taxon>
    </lineage>
</organism>
<keyword evidence="5" id="KW-0324">Glycolysis</keyword>
<gene>
    <name evidence="9" type="ORF">A2125_00545</name>
</gene>
<dbReference type="Proteomes" id="UP000178812">
    <property type="component" value="Unassembled WGS sequence"/>
</dbReference>
<dbReference type="EC" id="4.1.2.13" evidence="4"/>
<evidence type="ECO:0000256" key="7">
    <source>
        <dbReference type="ARBA" id="ARBA00029799"/>
    </source>
</evidence>
<evidence type="ECO:0000256" key="3">
    <source>
        <dbReference type="ARBA" id="ARBA00010387"/>
    </source>
</evidence>
<dbReference type="Gene3D" id="3.20.20.70">
    <property type="entry name" value="Aldolase class I"/>
    <property type="match status" value="1"/>
</dbReference>
<dbReference type="UniPathway" id="UPA00109">
    <property type="reaction ID" value="UER00183"/>
</dbReference>
<reference evidence="9 10" key="1">
    <citation type="journal article" date="2016" name="Nat. Commun.">
        <title>Thousands of microbial genomes shed light on interconnected biogeochemical processes in an aquifer system.</title>
        <authorList>
            <person name="Anantharaman K."/>
            <person name="Brown C.T."/>
            <person name="Hug L.A."/>
            <person name="Sharon I."/>
            <person name="Castelle C.J."/>
            <person name="Probst A.J."/>
            <person name="Thomas B.C."/>
            <person name="Singh A."/>
            <person name="Wilkins M.J."/>
            <person name="Karaoz U."/>
            <person name="Brodie E.L."/>
            <person name="Williams K.H."/>
            <person name="Hubbard S.S."/>
            <person name="Banfield J.F."/>
        </authorList>
    </citation>
    <scope>NUCLEOTIDE SEQUENCE [LARGE SCALE GENOMIC DNA]</scope>
</reference>
<evidence type="ECO:0000313" key="10">
    <source>
        <dbReference type="Proteomes" id="UP000178812"/>
    </source>
</evidence>